<comment type="caution">
    <text evidence="1">The sequence shown here is derived from an EMBL/GenBank/DDBJ whole genome shotgun (WGS) entry which is preliminary data.</text>
</comment>
<dbReference type="InterPro" id="IPR053838">
    <property type="entry name" value="DUF6925"/>
</dbReference>
<proteinExistence type="predicted"/>
<evidence type="ECO:0000313" key="2">
    <source>
        <dbReference type="Proteomes" id="UP001157440"/>
    </source>
</evidence>
<accession>A0AA37TBW2</accession>
<dbReference type="EMBL" id="BSPL01000016">
    <property type="protein sequence ID" value="GLS70716.1"/>
    <property type="molecule type" value="Genomic_DNA"/>
</dbReference>
<dbReference type="RefSeq" id="WP_238196583.1">
    <property type="nucleotide sequence ID" value="NZ_BPQZ01000011.1"/>
</dbReference>
<gene>
    <name evidence="1" type="ORF">GCM10007890_27290</name>
</gene>
<keyword evidence="2" id="KW-1185">Reference proteome</keyword>
<dbReference type="Pfam" id="PF21973">
    <property type="entry name" value="DUF6925"/>
    <property type="match status" value="1"/>
</dbReference>
<protein>
    <submittedName>
        <fullName evidence="1">Uncharacterized protein</fullName>
    </submittedName>
</protein>
<sequence length="304" mass="31812">MTGGSRHSVPALLLEQLADPACAWSLGSYGAVAVFCRDPGESVRTLADDRIGLVTGRGAVALTASADLRPFAYETGFSGGWSQAVALCLPRDACAMGRRTVLTELGPDAAAARPQDRAGILFDLGLGLEAVDACVRVAEPAAIDRLRAGSGRPLLAAGDTLRAALAALSPHRVFVARFGRIEVYTPIPPAGGTTPPGPHSHVLPRLLRLRRTHAATAPIPPGWVPCASLHPGHPCRDMMGRPVPLDAERHAAFGHLLEDWGDPALAALRRAVLAGHEPDPQSVTGRAARSALRAARAQRRAMPG</sequence>
<name>A0AA37TBW2_9HYPH</name>
<evidence type="ECO:0000313" key="1">
    <source>
        <dbReference type="EMBL" id="GLS70716.1"/>
    </source>
</evidence>
<dbReference type="AlphaFoldDB" id="A0AA37TBW2"/>
<dbReference type="Proteomes" id="UP001157440">
    <property type="component" value="Unassembled WGS sequence"/>
</dbReference>
<reference evidence="2" key="1">
    <citation type="journal article" date="2019" name="Int. J. Syst. Evol. Microbiol.">
        <title>The Global Catalogue of Microorganisms (GCM) 10K type strain sequencing project: providing services to taxonomists for standard genome sequencing and annotation.</title>
        <authorList>
            <consortium name="The Broad Institute Genomics Platform"/>
            <consortium name="The Broad Institute Genome Sequencing Center for Infectious Disease"/>
            <person name="Wu L."/>
            <person name="Ma J."/>
        </authorList>
    </citation>
    <scope>NUCLEOTIDE SEQUENCE [LARGE SCALE GENOMIC DNA]</scope>
    <source>
        <strain evidence="2">NBRC 103632</strain>
    </source>
</reference>
<organism evidence="1 2">
    <name type="scientific">Methylobacterium tardum</name>
    <dbReference type="NCBI Taxonomy" id="374432"/>
    <lineage>
        <taxon>Bacteria</taxon>
        <taxon>Pseudomonadati</taxon>
        <taxon>Pseudomonadota</taxon>
        <taxon>Alphaproteobacteria</taxon>
        <taxon>Hyphomicrobiales</taxon>
        <taxon>Methylobacteriaceae</taxon>
        <taxon>Methylobacterium</taxon>
    </lineage>
</organism>